<dbReference type="KEGG" id="bsto:C0V70_08845"/>
<accession>A0A2K9NRQ7</accession>
<dbReference type="RefSeq" id="WP_102243501.1">
    <property type="nucleotide sequence ID" value="NZ_CP025704.1"/>
</dbReference>
<proteinExistence type="predicted"/>
<organism evidence="1 2">
    <name type="scientific">Bacteriovorax stolpii</name>
    <name type="common">Bdellovibrio stolpii</name>
    <dbReference type="NCBI Taxonomy" id="960"/>
    <lineage>
        <taxon>Bacteria</taxon>
        <taxon>Pseudomonadati</taxon>
        <taxon>Bdellovibrionota</taxon>
        <taxon>Bacteriovoracia</taxon>
        <taxon>Bacteriovoracales</taxon>
        <taxon>Bacteriovoracaceae</taxon>
        <taxon>Bacteriovorax</taxon>
    </lineage>
</organism>
<dbReference type="Proteomes" id="UP000235584">
    <property type="component" value="Chromosome"/>
</dbReference>
<gene>
    <name evidence="1" type="ORF">C0V70_08845</name>
</gene>
<evidence type="ECO:0000313" key="1">
    <source>
        <dbReference type="EMBL" id="AUN98210.1"/>
    </source>
</evidence>
<keyword evidence="2" id="KW-1185">Reference proteome</keyword>
<sequence length="307" mass="35726">MTTLKKPLYFCNECKKVVGHLDDLLFVDEYSLKGFCSEDCIEDFYFPLIKYYEVMESSLRKKLNLLDEAINQIVDQEMVEEVLSTPDEIYRQSNELHETYYNFIKHYSHSSVIVVTSVYRKEASFVFLTTRTSSKALINEFRTGEEVRDWFSSLNEEEVPTGMMSVSEEEFAAGMEEADADEDMIFLQLLESKKSKVLADILIKRKDNDIPFEDFSGYESCFQETLDQPDEVFETRDNEGDKLFHYIKSFSMGTRADESFFYIIICLKRNSDNATTNVYPILALPTIDMEMCQEFRTGTRLTGPLQN</sequence>
<dbReference type="EMBL" id="CP025704">
    <property type="protein sequence ID" value="AUN98210.1"/>
    <property type="molecule type" value="Genomic_DNA"/>
</dbReference>
<reference evidence="1 2" key="1">
    <citation type="submission" date="2018-01" db="EMBL/GenBank/DDBJ databases">
        <title>Complete genome sequence of Bacteriovorax stolpii DSM12778.</title>
        <authorList>
            <person name="Tang B."/>
            <person name="Chang J."/>
        </authorList>
    </citation>
    <scope>NUCLEOTIDE SEQUENCE [LARGE SCALE GENOMIC DNA]</scope>
    <source>
        <strain evidence="1 2">DSM 12778</strain>
    </source>
</reference>
<protein>
    <submittedName>
        <fullName evidence="1">Uncharacterized protein</fullName>
    </submittedName>
</protein>
<dbReference type="AlphaFoldDB" id="A0A2K9NRQ7"/>
<name>A0A2K9NRQ7_BACTC</name>
<dbReference type="OrthoDB" id="5294635at2"/>
<evidence type="ECO:0000313" key="2">
    <source>
        <dbReference type="Proteomes" id="UP000235584"/>
    </source>
</evidence>